<dbReference type="EMBL" id="JAMZFV010000021">
    <property type="protein sequence ID" value="MCP1111019.1"/>
    <property type="molecule type" value="Genomic_DNA"/>
</dbReference>
<dbReference type="InterPro" id="IPR005467">
    <property type="entry name" value="His_kinase_dom"/>
</dbReference>
<dbReference type="RefSeq" id="WP_262069900.1">
    <property type="nucleotide sequence ID" value="NZ_JAMXOC010000021.1"/>
</dbReference>
<keyword evidence="3 7" id="KW-0418">Kinase</keyword>
<feature type="transmembrane region" description="Helical" evidence="5">
    <location>
        <begin position="381"/>
        <end position="399"/>
    </location>
</feature>
<dbReference type="InterPro" id="IPR036890">
    <property type="entry name" value="HATPase_C_sf"/>
</dbReference>
<feature type="transmembrane region" description="Helical" evidence="5">
    <location>
        <begin position="287"/>
        <end position="308"/>
    </location>
</feature>
<keyword evidence="3 7" id="KW-0808">Transferase</keyword>
<dbReference type="PRINTS" id="PR00344">
    <property type="entry name" value="BCTRLSENSOR"/>
</dbReference>
<dbReference type="Pfam" id="PF02518">
    <property type="entry name" value="HATPase_c"/>
    <property type="match status" value="1"/>
</dbReference>
<evidence type="ECO:0000256" key="5">
    <source>
        <dbReference type="SAM" id="Phobius"/>
    </source>
</evidence>
<comment type="catalytic activity">
    <reaction evidence="1">
        <text>ATP + protein L-histidine = ADP + protein N-phospho-L-histidine.</text>
        <dbReference type="EC" id="2.7.13.3"/>
    </reaction>
</comment>
<dbReference type="Proteomes" id="UP001523565">
    <property type="component" value="Unassembled WGS sequence"/>
</dbReference>
<accession>A0ABT1EKK7</accession>
<sequence>MSKKRSEYMLVVLLVFFALLCLGLWQVQNMNRQVLVESDTGTFDLRELNLERQMAQISRTVEYVPGAFLSPEEFAKSENIQVGNVPEETGICTMRIRVLVPDNQQYGISGYSVNYASSLYLNGKWLFDEGKIGLTAEEEEASESFRLFSAEPHDGVIEILIQTSSYANIDSSSGMSWKIGDYEYMRTSYVRQTLTAVVVMAWDVILMLIGLLLLLVLPSYRVNGWLALLAVVWGIRTSLTSTKPLLTLMPFLEWSLVYKLEIITGPLTLLLLVLIYTEAFPGTIPKWLRLTEIGICVVGVVAVIVLPWRTFLGHTRYTNQLIHLLLGVLVLAIILAIRGRKIDFSQKIMLAGAGLAIFAFVWDTGFFRLRLSWLHFSLTQPLMVAFSLFLMTATILATVEKLKSQEAELTRQVERQKSELMESRVSIMISQIQPHFLYNSLLAIQDLCSRDPQQAEQAIGEFSKYLRVNLNSLTDKRLIPFTKELEHVRTYLSLEERRYEERLQVEYDILASDFMLPALTIQPIVENGIQHGIMRRTQGGRIRIRSWEDKEAWRIAIEDDGVGFDPELVTDNDGIHVGIKNVRHRLEAKCGGSVEIKSELGKGTQVVISLPKGGV</sequence>
<keyword evidence="8" id="KW-1185">Reference proteome</keyword>
<evidence type="ECO:0000313" key="8">
    <source>
        <dbReference type="Proteomes" id="UP001523565"/>
    </source>
</evidence>
<evidence type="ECO:0000256" key="4">
    <source>
        <dbReference type="ARBA" id="ARBA00023012"/>
    </source>
</evidence>
<dbReference type="InterPro" id="IPR010559">
    <property type="entry name" value="Sig_transdc_His_kin_internal"/>
</dbReference>
<keyword evidence="5" id="KW-0472">Membrane</keyword>
<dbReference type="PROSITE" id="PS50109">
    <property type="entry name" value="HIS_KIN"/>
    <property type="match status" value="1"/>
</dbReference>
<evidence type="ECO:0000259" key="6">
    <source>
        <dbReference type="PROSITE" id="PS50109"/>
    </source>
</evidence>
<dbReference type="EC" id="2.7.13.3" evidence="2"/>
<keyword evidence="5" id="KW-1133">Transmembrane helix</keyword>
<proteinExistence type="predicted"/>
<dbReference type="GO" id="GO:0016301">
    <property type="term" value="F:kinase activity"/>
    <property type="evidence" value="ECO:0007669"/>
    <property type="project" value="UniProtKB-KW"/>
</dbReference>
<keyword evidence="5" id="KW-0812">Transmembrane</keyword>
<feature type="transmembrane region" description="Helical" evidence="5">
    <location>
        <begin position="262"/>
        <end position="280"/>
    </location>
</feature>
<dbReference type="SMART" id="SM00387">
    <property type="entry name" value="HATPase_c"/>
    <property type="match status" value="1"/>
</dbReference>
<dbReference type="PANTHER" id="PTHR34220">
    <property type="entry name" value="SENSOR HISTIDINE KINASE YPDA"/>
    <property type="match status" value="1"/>
</dbReference>
<feature type="domain" description="Histidine kinase" evidence="6">
    <location>
        <begin position="432"/>
        <end position="614"/>
    </location>
</feature>
<name>A0ABT1EKK7_9FIRM</name>
<feature type="transmembrane region" description="Helical" evidence="5">
    <location>
        <begin position="320"/>
        <end position="337"/>
    </location>
</feature>
<dbReference type="InterPro" id="IPR004358">
    <property type="entry name" value="Sig_transdc_His_kin-like_C"/>
</dbReference>
<evidence type="ECO:0000256" key="2">
    <source>
        <dbReference type="ARBA" id="ARBA00012438"/>
    </source>
</evidence>
<evidence type="ECO:0000256" key="1">
    <source>
        <dbReference type="ARBA" id="ARBA00000085"/>
    </source>
</evidence>
<reference evidence="7 8" key="1">
    <citation type="journal article" date="2022" name="Genome Biol. Evol.">
        <title>Host diet, physiology and behaviors set the stage for Lachnospiraceae cladogenesis.</title>
        <authorList>
            <person name="Vera-Ponce De Leon A."/>
            <person name="Schneider M."/>
            <person name="Jahnes B.C."/>
            <person name="Sadowski V."/>
            <person name="Camuy-Velez L.A."/>
            <person name="Duan J."/>
            <person name="Sabree Z.L."/>
        </authorList>
    </citation>
    <scope>NUCLEOTIDE SEQUENCE [LARGE SCALE GENOMIC DNA]</scope>
    <source>
        <strain evidence="7 8">PAL227</strain>
    </source>
</reference>
<feature type="transmembrane region" description="Helical" evidence="5">
    <location>
        <begin position="194"/>
        <end position="217"/>
    </location>
</feature>
<gene>
    <name evidence="7" type="ORF">NK118_12235</name>
</gene>
<dbReference type="InterPro" id="IPR050640">
    <property type="entry name" value="Bact_2-comp_sensor_kinase"/>
</dbReference>
<feature type="transmembrane region" description="Helical" evidence="5">
    <location>
        <begin position="349"/>
        <end position="369"/>
    </location>
</feature>
<dbReference type="InterPro" id="IPR003594">
    <property type="entry name" value="HATPase_dom"/>
</dbReference>
<comment type="caution">
    <text evidence="7">The sequence shown here is derived from an EMBL/GenBank/DDBJ whole genome shotgun (WGS) entry which is preliminary data.</text>
</comment>
<evidence type="ECO:0000256" key="3">
    <source>
        <dbReference type="ARBA" id="ARBA00022777"/>
    </source>
</evidence>
<dbReference type="SUPFAM" id="SSF55874">
    <property type="entry name" value="ATPase domain of HSP90 chaperone/DNA topoisomerase II/histidine kinase"/>
    <property type="match status" value="1"/>
</dbReference>
<organism evidence="7 8">
    <name type="scientific">Ohessyouella blattaphilus</name>
    <dbReference type="NCBI Taxonomy" id="2949333"/>
    <lineage>
        <taxon>Bacteria</taxon>
        <taxon>Bacillati</taxon>
        <taxon>Bacillota</taxon>
        <taxon>Clostridia</taxon>
        <taxon>Lachnospirales</taxon>
        <taxon>Lachnospiraceae</taxon>
        <taxon>Ohessyouella</taxon>
    </lineage>
</organism>
<keyword evidence="4" id="KW-0902">Two-component regulatory system</keyword>
<protein>
    <recommendedName>
        <fullName evidence="2">histidine kinase</fullName>
        <ecNumber evidence="2">2.7.13.3</ecNumber>
    </recommendedName>
</protein>
<dbReference type="Pfam" id="PF06580">
    <property type="entry name" value="His_kinase"/>
    <property type="match status" value="1"/>
</dbReference>
<dbReference type="PANTHER" id="PTHR34220:SF7">
    <property type="entry name" value="SENSOR HISTIDINE KINASE YPDA"/>
    <property type="match status" value="1"/>
</dbReference>
<dbReference type="Gene3D" id="3.30.565.10">
    <property type="entry name" value="Histidine kinase-like ATPase, C-terminal domain"/>
    <property type="match status" value="1"/>
</dbReference>
<evidence type="ECO:0000313" key="7">
    <source>
        <dbReference type="EMBL" id="MCP1111019.1"/>
    </source>
</evidence>